<evidence type="ECO:0000256" key="1">
    <source>
        <dbReference type="SAM" id="MobiDB-lite"/>
    </source>
</evidence>
<comment type="caution">
    <text evidence="3">The sequence shown here is derived from an EMBL/GenBank/DDBJ whole genome shotgun (WGS) entry which is preliminary data.</text>
</comment>
<dbReference type="InterPro" id="IPR036691">
    <property type="entry name" value="Endo/exonu/phosph_ase_sf"/>
</dbReference>
<reference evidence="3" key="1">
    <citation type="submission" date="2022-03" db="EMBL/GenBank/DDBJ databases">
        <authorList>
            <person name="Tunstrom K."/>
        </authorList>
    </citation>
    <scope>NUCLEOTIDE SEQUENCE</scope>
</reference>
<dbReference type="Pfam" id="PF03372">
    <property type="entry name" value="Exo_endo_phos"/>
    <property type="match status" value="1"/>
</dbReference>
<feature type="domain" description="Endonuclease/exonuclease/phosphatase" evidence="2">
    <location>
        <begin position="399"/>
        <end position="597"/>
    </location>
</feature>
<dbReference type="GO" id="GO:0003824">
    <property type="term" value="F:catalytic activity"/>
    <property type="evidence" value="ECO:0007669"/>
    <property type="project" value="InterPro"/>
</dbReference>
<evidence type="ECO:0000259" key="2">
    <source>
        <dbReference type="Pfam" id="PF03372"/>
    </source>
</evidence>
<accession>A0AAU9TWT0</accession>
<feature type="region of interest" description="Disordered" evidence="1">
    <location>
        <begin position="188"/>
        <end position="219"/>
    </location>
</feature>
<proteinExistence type="predicted"/>
<dbReference type="SUPFAM" id="SSF56219">
    <property type="entry name" value="DNase I-like"/>
    <property type="match status" value="1"/>
</dbReference>
<dbReference type="Gene3D" id="3.60.10.10">
    <property type="entry name" value="Endonuclease/exonuclease/phosphatase"/>
    <property type="match status" value="1"/>
</dbReference>
<organism evidence="3 4">
    <name type="scientific">Euphydryas editha</name>
    <name type="common">Edith's checkerspot</name>
    <dbReference type="NCBI Taxonomy" id="104508"/>
    <lineage>
        <taxon>Eukaryota</taxon>
        <taxon>Metazoa</taxon>
        <taxon>Ecdysozoa</taxon>
        <taxon>Arthropoda</taxon>
        <taxon>Hexapoda</taxon>
        <taxon>Insecta</taxon>
        <taxon>Pterygota</taxon>
        <taxon>Neoptera</taxon>
        <taxon>Endopterygota</taxon>
        <taxon>Lepidoptera</taxon>
        <taxon>Glossata</taxon>
        <taxon>Ditrysia</taxon>
        <taxon>Papilionoidea</taxon>
        <taxon>Nymphalidae</taxon>
        <taxon>Nymphalinae</taxon>
        <taxon>Euphydryas</taxon>
    </lineage>
</organism>
<sequence>MSSTVKCTKCNIVINEVLAFVCNKIDVMDEESICRICVSAFTPSEITTAKDLLYDSVPKSKKKIRKKEGKTQREIEDIICLLKDTDPECIPIFVARDLQKLPPVSFDHVDVTSLLKDIVKIKSDITRIKECYASNEEITLLKSEIDALKNAPIVNDAHKNVTMKRGACLMNSYIYDSGPMGLPPMPLNILPQDVSTDSSQGESSSPRISSQPLINNNVEGMSGASKLKATRTLEAANNGRLPEPVSHPPTEVQASGHTALAAGRKSMADIVRNGEWKECSPSEEWKVVQKRKLRNRFIGKTGKAETEINEKFKAAEISVPIYIYNVSKEVAVCHIKEYIEKKSNVSVTIEKMNMKTRKEYDSYKIFVPKHKLDLFMSDEFWPNGVSYRQFINFGHKKRRSIEGIRLLCKSSDIIALQETWLLPHDLPLLNTVDVNFGCTGTSAVDVSAGLLSGRPHGGVAILWRKSAFEKVSVIDCNNVRIAAVKLTVSTRSIVVFSVYMPTCSQENLPIFTECLSAIRAIMETEENSGVESFYILGDFNAHPNELFFNDMINFCDEQKWLCADVKNLGIDSNSYTFISDVHGSVRWLDHCIVTESASKTINNIYIKYDVYWSDHFPLVIDCDLFNVKPKIILPNCWHNDDRARVMWGERNISQIQKYSEICNSKLREINFPEEMINCCDRYCNNSEHRASIDKIYDTVISILSDAAAATYGGRCPRKNGYIAGWNRTATSITTKIKQQTFSTKQGTVAK</sequence>
<dbReference type="AlphaFoldDB" id="A0AAU9TWT0"/>
<evidence type="ECO:0000313" key="3">
    <source>
        <dbReference type="EMBL" id="CAH2091286.1"/>
    </source>
</evidence>
<name>A0AAU9TWT0_EUPED</name>
<gene>
    <name evidence="3" type="ORF">EEDITHA_LOCUS7163</name>
</gene>
<dbReference type="EMBL" id="CAKOGL010000010">
    <property type="protein sequence ID" value="CAH2091286.1"/>
    <property type="molecule type" value="Genomic_DNA"/>
</dbReference>
<feature type="compositionally biased region" description="Polar residues" evidence="1">
    <location>
        <begin position="193"/>
        <end position="219"/>
    </location>
</feature>
<protein>
    <recommendedName>
        <fullName evidence="2">Endonuclease/exonuclease/phosphatase domain-containing protein</fullName>
    </recommendedName>
</protein>
<keyword evidence="4" id="KW-1185">Reference proteome</keyword>
<evidence type="ECO:0000313" key="4">
    <source>
        <dbReference type="Proteomes" id="UP001153954"/>
    </source>
</evidence>
<dbReference type="InterPro" id="IPR005135">
    <property type="entry name" value="Endo/exonuclease/phosphatase"/>
</dbReference>
<dbReference type="Proteomes" id="UP001153954">
    <property type="component" value="Unassembled WGS sequence"/>
</dbReference>